<dbReference type="InterPro" id="IPR049445">
    <property type="entry name" value="TetR_SbtR-like_C"/>
</dbReference>
<dbReference type="PRINTS" id="PR00455">
    <property type="entry name" value="HTHTETR"/>
</dbReference>
<comment type="caution">
    <text evidence="6">The sequence shown here is derived from an EMBL/GenBank/DDBJ whole genome shotgun (WGS) entry which is preliminary data.</text>
</comment>
<evidence type="ECO:0000313" key="6">
    <source>
        <dbReference type="EMBL" id="TQR82688.1"/>
    </source>
</evidence>
<keyword evidence="3" id="KW-0804">Transcription</keyword>
<dbReference type="GO" id="GO:0000976">
    <property type="term" value="F:transcription cis-regulatory region binding"/>
    <property type="evidence" value="ECO:0007669"/>
    <property type="project" value="TreeGrafter"/>
</dbReference>
<evidence type="ECO:0000256" key="2">
    <source>
        <dbReference type="ARBA" id="ARBA00023125"/>
    </source>
</evidence>
<dbReference type="AlphaFoldDB" id="A0A544VRR6"/>
<dbReference type="InterPro" id="IPR009057">
    <property type="entry name" value="Homeodomain-like_sf"/>
</dbReference>
<feature type="domain" description="HTH tetR-type" evidence="5">
    <location>
        <begin position="10"/>
        <end position="69"/>
    </location>
</feature>
<dbReference type="EMBL" id="VIFX01000063">
    <property type="protein sequence ID" value="TQR82688.1"/>
    <property type="molecule type" value="Genomic_DNA"/>
</dbReference>
<organism evidence="6 7">
    <name type="scientific">Mycolicibacterium hodleri</name>
    <dbReference type="NCBI Taxonomy" id="49897"/>
    <lineage>
        <taxon>Bacteria</taxon>
        <taxon>Bacillati</taxon>
        <taxon>Actinomycetota</taxon>
        <taxon>Actinomycetes</taxon>
        <taxon>Mycobacteriales</taxon>
        <taxon>Mycobacteriaceae</taxon>
        <taxon>Mycolicibacterium</taxon>
    </lineage>
</organism>
<dbReference type="PANTHER" id="PTHR30055:SF234">
    <property type="entry name" value="HTH-TYPE TRANSCRIPTIONAL REGULATOR BETI"/>
    <property type="match status" value="1"/>
</dbReference>
<evidence type="ECO:0000256" key="3">
    <source>
        <dbReference type="ARBA" id="ARBA00023163"/>
    </source>
</evidence>
<dbReference type="PANTHER" id="PTHR30055">
    <property type="entry name" value="HTH-TYPE TRANSCRIPTIONAL REGULATOR RUTR"/>
    <property type="match status" value="1"/>
</dbReference>
<gene>
    <name evidence="6" type="ORF">D8S82_30850</name>
</gene>
<evidence type="ECO:0000313" key="7">
    <source>
        <dbReference type="Proteomes" id="UP000315759"/>
    </source>
</evidence>
<dbReference type="PROSITE" id="PS50977">
    <property type="entry name" value="HTH_TETR_2"/>
    <property type="match status" value="1"/>
</dbReference>
<keyword evidence="1" id="KW-0805">Transcription regulation</keyword>
<dbReference type="InterPro" id="IPR036271">
    <property type="entry name" value="Tet_transcr_reg_TetR-rel_C_sf"/>
</dbReference>
<sequence length="190" mass="20529">MTRPLRADAQRNRRRVLDAARAAFGRHGVTASLDDIARAAGVGPGTLYRHFPTRDRLVRAVIDDGLIGIRDMGVALLAEPDPAHALEAWLNAYVEQGSMFKGLAETLVNPVAESDDLDSCRQAREAGTALIARAVREGAFRPDVRAEDVLDMVAAVTWVGEQPNRQAAQRERLLNLLVAGMRATPVGLGS</sequence>
<dbReference type="Proteomes" id="UP000315759">
    <property type="component" value="Unassembled WGS sequence"/>
</dbReference>
<proteinExistence type="predicted"/>
<evidence type="ECO:0000256" key="4">
    <source>
        <dbReference type="PROSITE-ProRule" id="PRU00335"/>
    </source>
</evidence>
<protein>
    <submittedName>
        <fullName evidence="6">TetR/AcrR family transcriptional regulator</fullName>
    </submittedName>
</protein>
<keyword evidence="7" id="KW-1185">Reference proteome</keyword>
<accession>A0A544VRR6</accession>
<dbReference type="SUPFAM" id="SSF46689">
    <property type="entry name" value="Homeodomain-like"/>
    <property type="match status" value="1"/>
</dbReference>
<keyword evidence="2 4" id="KW-0238">DNA-binding</keyword>
<name>A0A544VRR6_9MYCO</name>
<dbReference type="InterPro" id="IPR050109">
    <property type="entry name" value="HTH-type_TetR-like_transc_reg"/>
</dbReference>
<dbReference type="Pfam" id="PF00440">
    <property type="entry name" value="TetR_N"/>
    <property type="match status" value="1"/>
</dbReference>
<dbReference type="Pfam" id="PF21597">
    <property type="entry name" value="TetR_C_43"/>
    <property type="match status" value="1"/>
</dbReference>
<dbReference type="GO" id="GO:0003700">
    <property type="term" value="F:DNA-binding transcription factor activity"/>
    <property type="evidence" value="ECO:0007669"/>
    <property type="project" value="TreeGrafter"/>
</dbReference>
<evidence type="ECO:0000256" key="1">
    <source>
        <dbReference type="ARBA" id="ARBA00023015"/>
    </source>
</evidence>
<dbReference type="Gene3D" id="1.10.357.10">
    <property type="entry name" value="Tetracycline Repressor, domain 2"/>
    <property type="match status" value="1"/>
</dbReference>
<evidence type="ECO:0000259" key="5">
    <source>
        <dbReference type="PROSITE" id="PS50977"/>
    </source>
</evidence>
<dbReference type="SUPFAM" id="SSF48498">
    <property type="entry name" value="Tetracyclin repressor-like, C-terminal domain"/>
    <property type="match status" value="1"/>
</dbReference>
<dbReference type="InterPro" id="IPR001647">
    <property type="entry name" value="HTH_TetR"/>
</dbReference>
<reference evidence="6 7" key="1">
    <citation type="submission" date="2018-10" db="EMBL/GenBank/DDBJ databases">
        <title>Draft genome of Mycobacterium hodleri strain B.</title>
        <authorList>
            <person name="Amande T.J."/>
            <person name="Mcgenity T.J."/>
        </authorList>
    </citation>
    <scope>NUCLEOTIDE SEQUENCE [LARGE SCALE GENOMIC DNA]</scope>
    <source>
        <strain evidence="6 7">B</strain>
    </source>
</reference>
<dbReference type="RefSeq" id="WP_142555740.1">
    <property type="nucleotide sequence ID" value="NZ_VIFX01000063.1"/>
</dbReference>
<feature type="DNA-binding region" description="H-T-H motif" evidence="4">
    <location>
        <begin position="32"/>
        <end position="51"/>
    </location>
</feature>